<keyword evidence="3" id="KW-1185">Reference proteome</keyword>
<keyword evidence="1" id="KW-0472">Membrane</keyword>
<evidence type="ECO:0000313" key="3">
    <source>
        <dbReference type="Proteomes" id="UP001500956"/>
    </source>
</evidence>
<feature type="transmembrane region" description="Helical" evidence="1">
    <location>
        <begin position="51"/>
        <end position="72"/>
    </location>
</feature>
<dbReference type="Proteomes" id="UP001500956">
    <property type="component" value="Unassembled WGS sequence"/>
</dbReference>
<protein>
    <submittedName>
        <fullName evidence="2">DUF624 domain-containing protein</fullName>
    </submittedName>
</protein>
<feature type="transmembrane region" description="Helical" evidence="1">
    <location>
        <begin position="101"/>
        <end position="120"/>
    </location>
</feature>
<evidence type="ECO:0000313" key="2">
    <source>
        <dbReference type="EMBL" id="GAA4717395.1"/>
    </source>
</evidence>
<feature type="transmembrane region" description="Helical" evidence="1">
    <location>
        <begin position="20"/>
        <end position="44"/>
    </location>
</feature>
<comment type="caution">
    <text evidence="2">The sequence shown here is derived from an EMBL/GenBank/DDBJ whole genome shotgun (WGS) entry which is preliminary data.</text>
</comment>
<evidence type="ECO:0000256" key="1">
    <source>
        <dbReference type="SAM" id="Phobius"/>
    </source>
</evidence>
<sequence>MGPVTTPDRPAAHPDDTAPAVRLLVVGVLLALTVSPSVLLAGFLGTGAAAAALSVLGLVFVGPAFAAASWALGDKARDDGLGPVAAFGRGYRLNVADVLKLWVPGLLLLAVLTFTIVDAAGRAPAWVVGFAIGAAVLVLLWLVQATVIASFFTFRGRDTAKLGLYFLGRLPRSTLVVLVAIIVAAAVGWLMSPALLALLGVLWVAVVLRADRPVLAEVRQRFVESD</sequence>
<accession>A0ABP8XY97</accession>
<reference evidence="3" key="1">
    <citation type="journal article" date="2019" name="Int. J. Syst. Evol. Microbiol.">
        <title>The Global Catalogue of Microorganisms (GCM) 10K type strain sequencing project: providing services to taxonomists for standard genome sequencing and annotation.</title>
        <authorList>
            <consortium name="The Broad Institute Genomics Platform"/>
            <consortium name="The Broad Institute Genome Sequencing Center for Infectious Disease"/>
            <person name="Wu L."/>
            <person name="Ma J."/>
        </authorList>
    </citation>
    <scope>NUCLEOTIDE SEQUENCE [LARGE SCALE GENOMIC DNA]</scope>
    <source>
        <strain evidence="3">JCM 18063</strain>
    </source>
</reference>
<proteinExistence type="predicted"/>
<keyword evidence="1" id="KW-1133">Transmembrane helix</keyword>
<keyword evidence="1" id="KW-0812">Transmembrane</keyword>
<gene>
    <name evidence="2" type="ORF">GCM10023216_01730</name>
</gene>
<dbReference type="EMBL" id="BAABID010000002">
    <property type="protein sequence ID" value="GAA4717395.1"/>
    <property type="molecule type" value="Genomic_DNA"/>
</dbReference>
<feature type="transmembrane region" description="Helical" evidence="1">
    <location>
        <begin position="127"/>
        <end position="154"/>
    </location>
</feature>
<name>A0ABP8XY97_9MICO</name>
<feature type="transmembrane region" description="Helical" evidence="1">
    <location>
        <begin position="174"/>
        <end position="207"/>
    </location>
</feature>
<organism evidence="2 3">
    <name type="scientific">Isoptericola chiayiensis</name>
    <dbReference type="NCBI Taxonomy" id="579446"/>
    <lineage>
        <taxon>Bacteria</taxon>
        <taxon>Bacillati</taxon>
        <taxon>Actinomycetota</taxon>
        <taxon>Actinomycetes</taxon>
        <taxon>Micrococcales</taxon>
        <taxon>Promicromonosporaceae</taxon>
        <taxon>Isoptericola</taxon>
    </lineage>
</organism>